<evidence type="ECO:0000313" key="1">
    <source>
        <dbReference type="EMBL" id="AIE93795.1"/>
    </source>
</evidence>
<dbReference type="EMBL" id="KF900405">
    <property type="protein sequence ID" value="AIE93795.1"/>
    <property type="molecule type" value="Genomic_DNA"/>
</dbReference>
<proteinExistence type="predicted"/>
<accession>A0A075FQ40</accession>
<organism evidence="1">
    <name type="scientific">uncultured marine thaumarchaeote AD1000_40_H03</name>
    <dbReference type="NCBI Taxonomy" id="1455914"/>
    <lineage>
        <taxon>Archaea</taxon>
        <taxon>Nitrososphaerota</taxon>
        <taxon>environmental samples</taxon>
    </lineage>
</organism>
<sequence>MIIDKIFALDSFAIFIAYNTSALSPLCEIAINVELDSILFRENGSSLDIIGFIFIFVNFDIKYFVTSAAL</sequence>
<reference evidence="1" key="1">
    <citation type="journal article" date="2014" name="Genome Biol. Evol.">
        <title>Pangenome evidence for extensive interdomain horizontal transfer affecting lineage core and shell genes in uncultured planktonic thaumarchaeota and euryarchaeota.</title>
        <authorList>
            <person name="Deschamps P."/>
            <person name="Zivanovic Y."/>
            <person name="Moreira D."/>
            <person name="Rodriguez-Valera F."/>
            <person name="Lopez-Garcia P."/>
        </authorList>
    </citation>
    <scope>NUCLEOTIDE SEQUENCE</scope>
</reference>
<name>A0A075FQ40_9ARCH</name>
<protein>
    <submittedName>
        <fullName evidence="1">Uncharacterized protein</fullName>
    </submittedName>
</protein>
<dbReference type="AlphaFoldDB" id="A0A075FQ40"/>